<protein>
    <submittedName>
        <fullName evidence="1">Uncharacterized protein</fullName>
    </submittedName>
</protein>
<dbReference type="Pfam" id="PF19730">
    <property type="entry name" value="DUF6221"/>
    <property type="match status" value="1"/>
</dbReference>
<dbReference type="RefSeq" id="WP_084746767.1">
    <property type="nucleotide sequence ID" value="NZ_CP020563.1"/>
</dbReference>
<sequence length="85" mass="9650">MDDLLKFLAARIMDDHHAYAYVAGTIGGEALLDSHLPMLDLTEQLVRDYRAMDASDPRSTGLAHALRVLAQSYAEHPDYRPRWRP</sequence>
<keyword evidence="2" id="KW-1185">Reference proteome</keyword>
<organism evidence="1 2">
    <name type="scientific">Kitasatospora albolonga</name>
    <dbReference type="NCBI Taxonomy" id="68173"/>
    <lineage>
        <taxon>Bacteria</taxon>
        <taxon>Bacillati</taxon>
        <taxon>Actinomycetota</taxon>
        <taxon>Actinomycetes</taxon>
        <taxon>Kitasatosporales</taxon>
        <taxon>Streptomycetaceae</taxon>
        <taxon>Kitasatospora</taxon>
    </lineage>
</organism>
<name>A0ABC8BSF4_9ACTN</name>
<dbReference type="KEGG" id="kab:B7C62_12345"/>
<gene>
    <name evidence="1" type="ORF">B7C62_12345</name>
</gene>
<evidence type="ECO:0000313" key="2">
    <source>
        <dbReference type="Proteomes" id="UP000192251"/>
    </source>
</evidence>
<reference evidence="1 2" key="1">
    <citation type="submission" date="2017-04" db="EMBL/GenBank/DDBJ databases">
        <title>The complete genome sequence of Streptomyces albolongus YIM 101047, the producer of novel bafilomycins and novel odoriferous sesquiterpenoids.</title>
        <authorList>
            <person name="Yin M."/>
            <person name="Jiang Y."/>
        </authorList>
    </citation>
    <scope>NUCLEOTIDE SEQUENCE [LARGE SCALE GENOMIC DNA]</scope>
    <source>
        <strain evidence="1 2">YIM 101047</strain>
    </source>
</reference>
<proteinExistence type="predicted"/>
<dbReference type="EMBL" id="CP020563">
    <property type="protein sequence ID" value="ARF72966.1"/>
    <property type="molecule type" value="Genomic_DNA"/>
</dbReference>
<evidence type="ECO:0000313" key="1">
    <source>
        <dbReference type="EMBL" id="ARF72966.1"/>
    </source>
</evidence>
<dbReference type="Proteomes" id="UP000192251">
    <property type="component" value="Chromosome"/>
</dbReference>
<dbReference type="InterPro" id="IPR046193">
    <property type="entry name" value="DUF6221"/>
</dbReference>
<accession>A0ABC8BSF4</accession>
<dbReference type="AlphaFoldDB" id="A0ABC8BSF4"/>